<dbReference type="Gene3D" id="3.30.465.10">
    <property type="match status" value="1"/>
</dbReference>
<evidence type="ECO:0000259" key="2">
    <source>
        <dbReference type="PROSITE" id="PS51387"/>
    </source>
</evidence>
<dbReference type="GO" id="GO:0071949">
    <property type="term" value="F:FAD binding"/>
    <property type="evidence" value="ECO:0007669"/>
    <property type="project" value="InterPro"/>
</dbReference>
<name>A0A9W6KXK2_9PSEU</name>
<dbReference type="InterPro" id="IPR006094">
    <property type="entry name" value="Oxid_FAD_bind_N"/>
</dbReference>
<dbReference type="PANTHER" id="PTHR43762">
    <property type="entry name" value="L-GULONOLACTONE OXIDASE"/>
    <property type="match status" value="1"/>
</dbReference>
<dbReference type="InterPro" id="IPR007173">
    <property type="entry name" value="ALO_C"/>
</dbReference>
<dbReference type="EMBL" id="BSFQ01000001">
    <property type="protein sequence ID" value="GLL09112.1"/>
    <property type="molecule type" value="Genomic_DNA"/>
</dbReference>
<dbReference type="Gene3D" id="3.30.70.2520">
    <property type="match status" value="1"/>
</dbReference>
<evidence type="ECO:0000313" key="4">
    <source>
        <dbReference type="Proteomes" id="UP001143463"/>
    </source>
</evidence>
<dbReference type="InterPro" id="IPR016169">
    <property type="entry name" value="FAD-bd_PCMH_sub2"/>
</dbReference>
<dbReference type="RefSeq" id="WP_037042049.1">
    <property type="nucleotide sequence ID" value="NZ_BAAAUZ010000015.1"/>
</dbReference>
<gene>
    <name evidence="3" type="ORF">GCM10017577_02520</name>
</gene>
<dbReference type="Pfam" id="PF04030">
    <property type="entry name" value="ALO"/>
    <property type="match status" value="1"/>
</dbReference>
<dbReference type="SUPFAM" id="SSF56176">
    <property type="entry name" value="FAD-binding/transporter-associated domain-like"/>
    <property type="match status" value="1"/>
</dbReference>
<dbReference type="GO" id="GO:0003885">
    <property type="term" value="F:D-arabinono-1,4-lactone oxidase activity"/>
    <property type="evidence" value="ECO:0007669"/>
    <property type="project" value="InterPro"/>
</dbReference>
<dbReference type="PROSITE" id="PS51387">
    <property type="entry name" value="FAD_PCMH"/>
    <property type="match status" value="1"/>
</dbReference>
<dbReference type="PANTHER" id="PTHR43762:SF1">
    <property type="entry name" value="D-ARABINONO-1,4-LACTONE OXIDASE"/>
    <property type="match status" value="1"/>
</dbReference>
<evidence type="ECO:0000313" key="3">
    <source>
        <dbReference type="EMBL" id="GLL09112.1"/>
    </source>
</evidence>
<dbReference type="Pfam" id="PF01565">
    <property type="entry name" value="FAD_binding_4"/>
    <property type="match status" value="1"/>
</dbReference>
<keyword evidence="1" id="KW-0560">Oxidoreductase</keyword>
<dbReference type="InterPro" id="IPR016167">
    <property type="entry name" value="FAD-bd_PCMH_sub1"/>
</dbReference>
<accession>A0A9W6KXK2</accession>
<dbReference type="InterPro" id="IPR036318">
    <property type="entry name" value="FAD-bd_PCMH-like_sf"/>
</dbReference>
<dbReference type="InterPro" id="IPR010031">
    <property type="entry name" value="FAD_lactone_oxidase-like"/>
</dbReference>
<dbReference type="InterPro" id="IPR016171">
    <property type="entry name" value="Vanillyl_alc_oxidase_C-sub2"/>
</dbReference>
<proteinExistence type="predicted"/>
<organism evidence="3 4">
    <name type="scientific">Pseudonocardia halophobica</name>
    <dbReference type="NCBI Taxonomy" id="29401"/>
    <lineage>
        <taxon>Bacteria</taxon>
        <taxon>Bacillati</taxon>
        <taxon>Actinomycetota</taxon>
        <taxon>Actinomycetes</taxon>
        <taxon>Pseudonocardiales</taxon>
        <taxon>Pseudonocardiaceae</taxon>
        <taxon>Pseudonocardia</taxon>
    </lineage>
</organism>
<dbReference type="PIRSF" id="PIRSF000136">
    <property type="entry name" value="LGO_GLO"/>
    <property type="match status" value="1"/>
</dbReference>
<keyword evidence="4" id="KW-1185">Reference proteome</keyword>
<comment type="caution">
    <text evidence="3">The sequence shown here is derived from an EMBL/GenBank/DDBJ whole genome shotgun (WGS) entry which is preliminary data.</text>
</comment>
<dbReference type="InterPro" id="IPR016166">
    <property type="entry name" value="FAD-bd_PCMH"/>
</dbReference>
<protein>
    <submittedName>
        <fullName evidence="3">Oxidoreductase</fullName>
    </submittedName>
</protein>
<sequence length="418" mass="43970">MWVNWWGGQQCRPRRTDRPLDEAGVVAAVRRAAERGLTVRPLGSGRSDSTLTLTNDVHVDCSALTGVAAITSDTVRARAGATLASVQAALAPRGRALAPVAHAPLATVAGAIATGTHGGGAGIGSLSDQVVGMRFVDGTGRVRKAGENGDVGELDAVRTGLGALGVVTEVELRTVPATEVEAHEEPVVAEEALAVDGPLDAHRFAAVELHLPSGEALLRWAGPVVDREPEAVPGGPVEALGRVVTRLGHTASAQWSAQRSRPAPRWEGVVTGPPHELLPDPHPVRGGFTEWALPREALADAIRALGAATTARDQEIRRPVEVRTGPAETGWLHPAHGRATAWITVRTHRGDDHGPLFRLVGSVLEGMGGRPHWGGRHDWTAADVAVAYPALPDFLAVRDRLDPDRLFNGDHLEALLGP</sequence>
<reference evidence="3" key="1">
    <citation type="journal article" date="2014" name="Int. J. Syst. Evol. Microbiol.">
        <title>Complete genome sequence of Corynebacterium casei LMG S-19264T (=DSM 44701T), isolated from a smear-ripened cheese.</title>
        <authorList>
            <consortium name="US DOE Joint Genome Institute (JGI-PGF)"/>
            <person name="Walter F."/>
            <person name="Albersmeier A."/>
            <person name="Kalinowski J."/>
            <person name="Ruckert C."/>
        </authorList>
    </citation>
    <scope>NUCLEOTIDE SEQUENCE</scope>
    <source>
        <strain evidence="3">VKM Ac-1069</strain>
    </source>
</reference>
<dbReference type="GO" id="GO:0016020">
    <property type="term" value="C:membrane"/>
    <property type="evidence" value="ECO:0007669"/>
    <property type="project" value="InterPro"/>
</dbReference>
<dbReference type="AlphaFoldDB" id="A0A9W6KXK2"/>
<feature type="domain" description="FAD-binding PCMH-type" evidence="2">
    <location>
        <begin position="9"/>
        <end position="177"/>
    </location>
</feature>
<dbReference type="Proteomes" id="UP001143463">
    <property type="component" value="Unassembled WGS sequence"/>
</dbReference>
<dbReference type="Gene3D" id="3.30.43.10">
    <property type="entry name" value="Uridine Diphospho-n-acetylenolpyruvylglucosamine Reductase, domain 2"/>
    <property type="match status" value="1"/>
</dbReference>
<reference evidence="3" key="2">
    <citation type="submission" date="2023-01" db="EMBL/GenBank/DDBJ databases">
        <authorList>
            <person name="Sun Q."/>
            <person name="Evtushenko L."/>
        </authorList>
    </citation>
    <scope>NUCLEOTIDE SEQUENCE</scope>
    <source>
        <strain evidence="3">VKM Ac-1069</strain>
    </source>
</reference>
<evidence type="ECO:0000256" key="1">
    <source>
        <dbReference type="ARBA" id="ARBA00023002"/>
    </source>
</evidence>
<dbReference type="Gene3D" id="1.10.45.10">
    <property type="entry name" value="Vanillyl-alcohol Oxidase, Chain A, domain 4"/>
    <property type="match status" value="1"/>
</dbReference>